<gene>
    <name evidence="2" type="ORF">SAMN05216325_11271</name>
    <name evidence="3" type="ORF">SAMN05216326_10928</name>
</gene>
<evidence type="ECO:0000313" key="3">
    <source>
        <dbReference type="EMBL" id="SET00737.1"/>
    </source>
</evidence>
<dbReference type="OrthoDB" id="8550088at2"/>
<accession>A0A1H8FBE3</accession>
<keyword evidence="1" id="KW-1133">Transmembrane helix</keyword>
<dbReference type="Proteomes" id="UP000199459">
    <property type="component" value="Unassembled WGS sequence"/>
</dbReference>
<dbReference type="EMBL" id="FOCP01000012">
    <property type="protein sequence ID" value="SEN28547.1"/>
    <property type="molecule type" value="Genomic_DNA"/>
</dbReference>
<feature type="transmembrane region" description="Helical" evidence="1">
    <location>
        <begin position="35"/>
        <end position="56"/>
    </location>
</feature>
<protein>
    <submittedName>
        <fullName evidence="2">Uncharacterized protein</fullName>
    </submittedName>
</protein>
<keyword evidence="1" id="KW-0812">Transmembrane</keyword>
<name>A0A1H8FBE3_9PROT</name>
<sequence length="59" mass="6753">MDWMKIVAALALIMFIVYLFPRARHMMENSPKGSSADWMGFVVPILVIVLFVMLLVQLV</sequence>
<reference evidence="4" key="2">
    <citation type="submission" date="2016-10" db="EMBL/GenBank/DDBJ databases">
        <authorList>
            <person name="Varghese N."/>
            <person name="Submissions S."/>
        </authorList>
    </citation>
    <scope>NUCLEOTIDE SEQUENCE [LARGE SCALE GENOMIC DNA]</scope>
    <source>
        <strain evidence="4">Nm71</strain>
    </source>
</reference>
<dbReference type="EMBL" id="FOIA01000009">
    <property type="protein sequence ID" value="SET00737.1"/>
    <property type="molecule type" value="Genomic_DNA"/>
</dbReference>
<reference evidence="2 5" key="1">
    <citation type="submission" date="2016-10" db="EMBL/GenBank/DDBJ databases">
        <authorList>
            <person name="de Groot N.N."/>
        </authorList>
    </citation>
    <scope>NUCLEOTIDE SEQUENCE [LARGE SCALE GENOMIC DNA]</scope>
    <source>
        <strain evidence="2 5">Nm22</strain>
        <strain evidence="3">Nm71</strain>
    </source>
</reference>
<keyword evidence="4" id="KW-1185">Reference proteome</keyword>
<dbReference type="RefSeq" id="WP_090632102.1">
    <property type="nucleotide sequence ID" value="NZ_FOCP01000012.1"/>
</dbReference>
<evidence type="ECO:0000313" key="2">
    <source>
        <dbReference type="EMBL" id="SEN28547.1"/>
    </source>
</evidence>
<evidence type="ECO:0000313" key="4">
    <source>
        <dbReference type="Proteomes" id="UP000199345"/>
    </source>
</evidence>
<dbReference type="Proteomes" id="UP000199345">
    <property type="component" value="Unassembled WGS sequence"/>
</dbReference>
<keyword evidence="1" id="KW-0472">Membrane</keyword>
<organism evidence="2 5">
    <name type="scientific">Nitrosomonas marina</name>
    <dbReference type="NCBI Taxonomy" id="917"/>
    <lineage>
        <taxon>Bacteria</taxon>
        <taxon>Pseudomonadati</taxon>
        <taxon>Pseudomonadota</taxon>
        <taxon>Betaproteobacteria</taxon>
        <taxon>Nitrosomonadales</taxon>
        <taxon>Nitrosomonadaceae</taxon>
        <taxon>Nitrosomonas</taxon>
    </lineage>
</organism>
<dbReference type="AlphaFoldDB" id="A0A1H8FBE3"/>
<feature type="transmembrane region" description="Helical" evidence="1">
    <location>
        <begin position="6"/>
        <end position="23"/>
    </location>
</feature>
<evidence type="ECO:0000313" key="5">
    <source>
        <dbReference type="Proteomes" id="UP000199459"/>
    </source>
</evidence>
<evidence type="ECO:0000256" key="1">
    <source>
        <dbReference type="SAM" id="Phobius"/>
    </source>
</evidence>
<proteinExistence type="predicted"/>